<dbReference type="InterPro" id="IPR041412">
    <property type="entry name" value="Xrn1_helical"/>
</dbReference>
<name>A0A9R1X2H5_LACSA</name>
<dbReference type="EMBL" id="NBSK02000007">
    <property type="protein sequence ID" value="KAJ0196746.1"/>
    <property type="molecule type" value="Genomic_DNA"/>
</dbReference>
<reference evidence="2 3" key="1">
    <citation type="journal article" date="2017" name="Nat. Commun.">
        <title>Genome assembly with in vitro proximity ligation data and whole-genome triplication in lettuce.</title>
        <authorList>
            <person name="Reyes-Chin-Wo S."/>
            <person name="Wang Z."/>
            <person name="Yang X."/>
            <person name="Kozik A."/>
            <person name="Arikit S."/>
            <person name="Song C."/>
            <person name="Xia L."/>
            <person name="Froenicke L."/>
            <person name="Lavelle D.O."/>
            <person name="Truco M.J."/>
            <person name="Xia R."/>
            <person name="Zhu S."/>
            <person name="Xu C."/>
            <person name="Xu H."/>
            <person name="Xu X."/>
            <person name="Cox K."/>
            <person name="Korf I."/>
            <person name="Meyers B.C."/>
            <person name="Michelmore R.W."/>
        </authorList>
    </citation>
    <scope>NUCLEOTIDE SEQUENCE [LARGE SCALE GENOMIC DNA]</scope>
    <source>
        <strain evidence="3">cv. Salinas</strain>
        <tissue evidence="2">Seedlings</tissue>
    </source>
</reference>
<dbReference type="PANTHER" id="PTHR12341:SF62">
    <property type="entry name" value="5'-3' EXORIBONUCLEASE 3-LIKE"/>
    <property type="match status" value="1"/>
</dbReference>
<dbReference type="Gene3D" id="1.25.40.1050">
    <property type="match status" value="1"/>
</dbReference>
<keyword evidence="3" id="KW-1185">Reference proteome</keyword>
<gene>
    <name evidence="2" type="ORF">LSAT_V11C700351430</name>
</gene>
<proteinExistence type="predicted"/>
<evidence type="ECO:0000313" key="2">
    <source>
        <dbReference type="EMBL" id="KAJ0196746.1"/>
    </source>
</evidence>
<feature type="domain" description="Xrn1 helical" evidence="1">
    <location>
        <begin position="104"/>
        <end position="184"/>
    </location>
</feature>
<dbReference type="InterPro" id="IPR027073">
    <property type="entry name" value="5_3_exoribonuclease"/>
</dbReference>
<dbReference type="PANTHER" id="PTHR12341">
    <property type="entry name" value="5'-&gt;3' EXORIBONUCLEASE"/>
    <property type="match status" value="1"/>
</dbReference>
<dbReference type="Proteomes" id="UP000235145">
    <property type="component" value="Unassembled WGS sequence"/>
</dbReference>
<sequence>MKCRGWFKQFDLNRDKVDISQQMNSLDITAVGKPKWFVRKPHQGGINFLIHVYKQEFKNLGGYLVNMEKVYDKKGGEEELFPVISTHNQKGSSVGSDVCSPYTEKLPDHDVQMAENTKAAQMIEKTKALNEQLKSYYREISDVFRNGLLSDMVKLGTPGWRKRYYKYKFSAETEVDMENTRKEVIGSPFKPFDHLMSVLPRTSAHALPPPYQSLMTSDDSNILDFYPDGYDLAVVVSKEFATAFPDRTFISPVVDLLTKNGQNGKNNGK</sequence>
<dbReference type="AlphaFoldDB" id="A0A9R1X2H5"/>
<protein>
    <recommendedName>
        <fullName evidence="1">Xrn1 helical domain-containing protein</fullName>
    </recommendedName>
</protein>
<accession>A0A9R1X2H5</accession>
<organism evidence="2 3">
    <name type="scientific">Lactuca sativa</name>
    <name type="common">Garden lettuce</name>
    <dbReference type="NCBI Taxonomy" id="4236"/>
    <lineage>
        <taxon>Eukaryota</taxon>
        <taxon>Viridiplantae</taxon>
        <taxon>Streptophyta</taxon>
        <taxon>Embryophyta</taxon>
        <taxon>Tracheophyta</taxon>
        <taxon>Spermatophyta</taxon>
        <taxon>Magnoliopsida</taxon>
        <taxon>eudicotyledons</taxon>
        <taxon>Gunneridae</taxon>
        <taxon>Pentapetalae</taxon>
        <taxon>asterids</taxon>
        <taxon>campanulids</taxon>
        <taxon>Asterales</taxon>
        <taxon>Asteraceae</taxon>
        <taxon>Cichorioideae</taxon>
        <taxon>Cichorieae</taxon>
        <taxon>Lactucinae</taxon>
        <taxon>Lactuca</taxon>
    </lineage>
</organism>
<dbReference type="Pfam" id="PF17846">
    <property type="entry name" value="XRN_M"/>
    <property type="match status" value="2"/>
</dbReference>
<comment type="caution">
    <text evidence="2">The sequence shown here is derived from an EMBL/GenBank/DDBJ whole genome shotgun (WGS) entry which is preliminary data.</text>
</comment>
<evidence type="ECO:0000313" key="3">
    <source>
        <dbReference type="Proteomes" id="UP000235145"/>
    </source>
</evidence>
<feature type="domain" description="Xrn1 helical" evidence="1">
    <location>
        <begin position="186"/>
        <end position="232"/>
    </location>
</feature>
<evidence type="ECO:0000259" key="1">
    <source>
        <dbReference type="Pfam" id="PF17846"/>
    </source>
</evidence>